<organism evidence="4 5">
    <name type="scientific">Solimicrobium silvestre</name>
    <dbReference type="NCBI Taxonomy" id="2099400"/>
    <lineage>
        <taxon>Bacteria</taxon>
        <taxon>Pseudomonadati</taxon>
        <taxon>Pseudomonadota</taxon>
        <taxon>Betaproteobacteria</taxon>
        <taxon>Burkholderiales</taxon>
        <taxon>Oxalobacteraceae</taxon>
        <taxon>Solimicrobium</taxon>
    </lineage>
</organism>
<keyword evidence="4" id="KW-0449">Lipoprotein</keyword>
<dbReference type="Pfam" id="PF04972">
    <property type="entry name" value="BON"/>
    <property type="match status" value="2"/>
</dbReference>
<accession>A0A2S9GZT6</accession>
<keyword evidence="5" id="KW-1185">Reference proteome</keyword>
<evidence type="ECO:0000256" key="1">
    <source>
        <dbReference type="ARBA" id="ARBA00022729"/>
    </source>
</evidence>
<dbReference type="AlphaFoldDB" id="A0A2S9GZT6"/>
<dbReference type="InterPro" id="IPR007055">
    <property type="entry name" value="BON_dom"/>
</dbReference>
<feature type="transmembrane region" description="Helical" evidence="2">
    <location>
        <begin position="20"/>
        <end position="43"/>
    </location>
</feature>
<evidence type="ECO:0000259" key="3">
    <source>
        <dbReference type="PROSITE" id="PS50914"/>
    </source>
</evidence>
<gene>
    <name evidence="4" type="ORF">S2091_1979</name>
</gene>
<feature type="domain" description="BON" evidence="3">
    <location>
        <begin position="137"/>
        <end position="210"/>
    </location>
</feature>
<dbReference type="Proteomes" id="UP000237839">
    <property type="component" value="Unassembled WGS sequence"/>
</dbReference>
<evidence type="ECO:0000313" key="5">
    <source>
        <dbReference type="Proteomes" id="UP000237839"/>
    </source>
</evidence>
<dbReference type="PROSITE" id="PS50914">
    <property type="entry name" value="BON"/>
    <property type="match status" value="2"/>
</dbReference>
<keyword evidence="2" id="KW-1133">Transmembrane helix</keyword>
<dbReference type="EMBL" id="PUGF01000008">
    <property type="protein sequence ID" value="PRC93241.1"/>
    <property type="molecule type" value="Genomic_DNA"/>
</dbReference>
<dbReference type="OrthoDB" id="5294487at2"/>
<protein>
    <submittedName>
        <fullName evidence="4">Putative periplasmic or secreted lipoprotein</fullName>
    </submittedName>
</protein>
<dbReference type="SMART" id="SM00749">
    <property type="entry name" value="BON"/>
    <property type="match status" value="1"/>
</dbReference>
<sequence length="228" mass="24236">MNKYPHGLLKLTNLARPLLALTLATSVLASLSGCAVLLVGGAVGGAMSVSDRRTLGAQTEDTTIELKAGNRISTVFGDAVHVNANSYNRKVLLTGEVKDEATKAQVEKEIGALENVHAVVNEIQVTPFLPSFSSRSADTLTTTKVKAKLVGTSDIYSSSFKITTEAGVVYLMGRVSQREGATAAESIREVSGVQKVVKVFEYIDEVEVKNYQAKPVEEATPTSTSTTN</sequence>
<name>A0A2S9GZT6_9BURK</name>
<feature type="domain" description="BON" evidence="3">
    <location>
        <begin position="60"/>
        <end position="127"/>
    </location>
</feature>
<keyword evidence="2" id="KW-0472">Membrane</keyword>
<keyword evidence="1" id="KW-0732">Signal</keyword>
<proteinExistence type="predicted"/>
<dbReference type="RefSeq" id="WP_105531641.1">
    <property type="nucleotide sequence ID" value="NZ_PUGF01000008.1"/>
</dbReference>
<dbReference type="InterPro" id="IPR051686">
    <property type="entry name" value="Lipoprotein_DolP"/>
</dbReference>
<dbReference type="PROSITE" id="PS51257">
    <property type="entry name" value="PROKAR_LIPOPROTEIN"/>
    <property type="match status" value="1"/>
</dbReference>
<comment type="caution">
    <text evidence="4">The sequence shown here is derived from an EMBL/GenBank/DDBJ whole genome shotgun (WGS) entry which is preliminary data.</text>
</comment>
<evidence type="ECO:0000313" key="4">
    <source>
        <dbReference type="EMBL" id="PRC93241.1"/>
    </source>
</evidence>
<dbReference type="InterPro" id="IPR014004">
    <property type="entry name" value="Transpt-assoc_nodulatn_dom_bac"/>
</dbReference>
<dbReference type="PANTHER" id="PTHR34606:SF4">
    <property type="entry name" value="OUTER MEMBRANE LIPOPROTEIN DOLP"/>
    <property type="match status" value="1"/>
</dbReference>
<dbReference type="PANTHER" id="PTHR34606">
    <property type="entry name" value="BON DOMAIN-CONTAINING PROTEIN"/>
    <property type="match status" value="1"/>
</dbReference>
<keyword evidence="2" id="KW-0812">Transmembrane</keyword>
<reference evidence="4 5" key="1">
    <citation type="submission" date="2018-02" db="EMBL/GenBank/DDBJ databases">
        <title>Solimicrobium silvestre gen. nov., sp. nov., isolated from alpine forest soil.</title>
        <authorList>
            <person name="Margesin R."/>
            <person name="Albuquerque L."/>
            <person name="Zhang D.-C."/>
            <person name="Froufe H.J.C."/>
            <person name="Severino R."/>
            <person name="Roxo I."/>
            <person name="Egas C."/>
            <person name="Da Costa M.S."/>
        </authorList>
    </citation>
    <scope>NUCLEOTIDE SEQUENCE [LARGE SCALE GENOMIC DNA]</scope>
    <source>
        <strain evidence="4 5">S20-91</strain>
    </source>
</reference>
<evidence type="ECO:0000256" key="2">
    <source>
        <dbReference type="SAM" id="Phobius"/>
    </source>
</evidence>
<dbReference type="Gene3D" id="3.40.1520.20">
    <property type="match status" value="1"/>
</dbReference>